<feature type="transmembrane region" description="Helical" evidence="3">
    <location>
        <begin position="49"/>
        <end position="79"/>
    </location>
</feature>
<keyword evidence="3" id="KW-0472">Membrane</keyword>
<dbReference type="PANTHER" id="PTHR33392:SF6">
    <property type="entry name" value="POLYISOPRENYL-TEICHOIC ACID--PEPTIDOGLYCAN TEICHOIC ACID TRANSFERASE TAGU"/>
    <property type="match status" value="1"/>
</dbReference>
<evidence type="ECO:0000256" key="1">
    <source>
        <dbReference type="ARBA" id="ARBA00006068"/>
    </source>
</evidence>
<organism evidence="5 6">
    <name type="scientific">Curtobacterium citreum</name>
    <dbReference type="NCBI Taxonomy" id="2036"/>
    <lineage>
        <taxon>Bacteria</taxon>
        <taxon>Bacillati</taxon>
        <taxon>Actinomycetota</taxon>
        <taxon>Actinomycetes</taxon>
        <taxon>Micrococcales</taxon>
        <taxon>Microbacteriaceae</taxon>
        <taxon>Curtobacterium</taxon>
    </lineage>
</organism>
<dbReference type="Gene3D" id="3.40.630.190">
    <property type="entry name" value="LCP protein"/>
    <property type="match status" value="1"/>
</dbReference>
<gene>
    <name evidence="5" type="ORF">HP467_05435</name>
</gene>
<dbReference type="RefSeq" id="WP_175325484.1">
    <property type="nucleotide sequence ID" value="NZ_BAAAWP010000001.1"/>
</dbReference>
<dbReference type="InterPro" id="IPR050922">
    <property type="entry name" value="LytR/CpsA/Psr_CW_biosynth"/>
</dbReference>
<evidence type="ECO:0000259" key="4">
    <source>
        <dbReference type="Pfam" id="PF03816"/>
    </source>
</evidence>
<dbReference type="Pfam" id="PF03816">
    <property type="entry name" value="LytR_cpsA_psr"/>
    <property type="match status" value="1"/>
</dbReference>
<comment type="similarity">
    <text evidence="1">Belongs to the LytR/CpsA/Psr (LCP) family.</text>
</comment>
<dbReference type="Proteomes" id="UP000539146">
    <property type="component" value="Unassembled WGS sequence"/>
</dbReference>
<feature type="compositionally biased region" description="Basic and acidic residues" evidence="2">
    <location>
        <begin position="1"/>
        <end position="27"/>
    </location>
</feature>
<keyword evidence="3" id="KW-1133">Transmembrane helix</keyword>
<sequence length="368" mass="39579">MSDRADVPSPVSERRAARAAAEAELRASRGSRRPRPDQQARKRRRRRPVLRAVLAMTASLAGVATVLAVVGAVFVGGLVRSFDTEKDVIADAFPTGERPAPTAGAQNVLLIGSDSRAARDPDGDQTLGGRSDALMLAHVPADRHAVYLMSIMRDAWVDVPGHGQAKINAAYSWGGVPLTVQTVEQLLDVRIDHVAEIDFAGFEDLTDALGGVTVSSPQAFTVRGHTFTAGPNRLHGAEALAFVRERHAFADADHTRVRNQQAFMRGVFQQALSRGTLTQPGRIQEAVAVTSRHLAVDPGLDAPTLFGLGWSLRGVRADDLRTFTMPTAGSGTSADGQSYVTLDDGDRRTLSQSLRSDDLDRWLAARDH</sequence>
<evidence type="ECO:0000313" key="6">
    <source>
        <dbReference type="Proteomes" id="UP000539146"/>
    </source>
</evidence>
<accession>A0A850DST7</accession>
<comment type="caution">
    <text evidence="5">The sequence shown here is derived from an EMBL/GenBank/DDBJ whole genome shotgun (WGS) entry which is preliminary data.</text>
</comment>
<evidence type="ECO:0000256" key="3">
    <source>
        <dbReference type="SAM" id="Phobius"/>
    </source>
</evidence>
<dbReference type="NCBIfam" id="TIGR00350">
    <property type="entry name" value="lytR_cpsA_psr"/>
    <property type="match status" value="1"/>
</dbReference>
<dbReference type="InterPro" id="IPR004474">
    <property type="entry name" value="LytR_CpsA_psr"/>
</dbReference>
<dbReference type="AlphaFoldDB" id="A0A850DST7"/>
<evidence type="ECO:0000313" key="5">
    <source>
        <dbReference type="EMBL" id="NUU27555.1"/>
    </source>
</evidence>
<evidence type="ECO:0000256" key="2">
    <source>
        <dbReference type="SAM" id="MobiDB-lite"/>
    </source>
</evidence>
<proteinExistence type="inferred from homology"/>
<dbReference type="EMBL" id="JABMCG010000090">
    <property type="protein sequence ID" value="NUU27555.1"/>
    <property type="molecule type" value="Genomic_DNA"/>
</dbReference>
<feature type="domain" description="Cell envelope-related transcriptional attenuator" evidence="4">
    <location>
        <begin position="130"/>
        <end position="271"/>
    </location>
</feature>
<feature type="region of interest" description="Disordered" evidence="2">
    <location>
        <begin position="1"/>
        <end position="46"/>
    </location>
</feature>
<dbReference type="PANTHER" id="PTHR33392">
    <property type="entry name" value="POLYISOPRENYL-TEICHOIC ACID--PEPTIDOGLYCAN TEICHOIC ACID TRANSFERASE TAGU"/>
    <property type="match status" value="1"/>
</dbReference>
<reference evidence="5 6" key="1">
    <citation type="submission" date="2020-05" db="EMBL/GenBank/DDBJ databases">
        <title>Genome Sequencing of Type Strains.</title>
        <authorList>
            <person name="Lemaire J.F."/>
            <person name="Inderbitzin P."/>
            <person name="Gregorio O.A."/>
            <person name="Collins S.B."/>
            <person name="Wespe N."/>
            <person name="Knight-Connoni V."/>
        </authorList>
    </citation>
    <scope>NUCLEOTIDE SEQUENCE [LARGE SCALE GENOMIC DNA]</scope>
    <source>
        <strain evidence="5 6">DSM 20512</strain>
    </source>
</reference>
<keyword evidence="3" id="KW-0812">Transmembrane</keyword>
<protein>
    <submittedName>
        <fullName evidence="5">LCP family protein</fullName>
    </submittedName>
</protein>
<name>A0A850DST7_9MICO</name>